<dbReference type="InterPro" id="IPR001331">
    <property type="entry name" value="GDS_CDC24_CS"/>
</dbReference>
<dbReference type="SUPFAM" id="SSF51905">
    <property type="entry name" value="FAD/NAD(P)-binding domain"/>
    <property type="match status" value="1"/>
</dbReference>
<dbReference type="GO" id="GO:0005759">
    <property type="term" value="C:mitochondrial matrix"/>
    <property type="evidence" value="ECO:0007669"/>
    <property type="project" value="UniProtKB-SubCell"/>
</dbReference>
<feature type="compositionally biased region" description="Basic residues" evidence="6">
    <location>
        <begin position="670"/>
        <end position="686"/>
    </location>
</feature>
<dbReference type="GO" id="GO:0016491">
    <property type="term" value="F:oxidoreductase activity"/>
    <property type="evidence" value="ECO:0007669"/>
    <property type="project" value="InterPro"/>
</dbReference>
<dbReference type="PROSITE" id="PS00741">
    <property type="entry name" value="DH_1"/>
    <property type="match status" value="1"/>
</dbReference>
<dbReference type="Gene3D" id="3.50.50.60">
    <property type="entry name" value="FAD/NAD(P)-binding domain"/>
    <property type="match status" value="2"/>
</dbReference>
<comment type="subunit">
    <text evidence="4">Interacts with COX5B; this interaction may contribute to localize PYROXD2 to the inner face of the inner mitochondrial membrane.</text>
</comment>
<dbReference type="EMBL" id="KB007974">
    <property type="protein sequence ID" value="ELR17402.1"/>
    <property type="molecule type" value="Genomic_DNA"/>
</dbReference>
<dbReference type="PROSITE" id="PS50010">
    <property type="entry name" value="DH_2"/>
    <property type="match status" value="1"/>
</dbReference>
<dbReference type="Proteomes" id="UP000011083">
    <property type="component" value="Unassembled WGS sequence"/>
</dbReference>
<dbReference type="Pfam" id="PF24681">
    <property type="entry name" value="Kelch_KLHDC2_KLHL20_DRC7"/>
    <property type="match status" value="1"/>
</dbReference>
<dbReference type="RefSeq" id="XP_004339415.1">
    <property type="nucleotide sequence ID" value="XM_004339367.1"/>
</dbReference>
<reference evidence="8 9" key="1">
    <citation type="journal article" date="2013" name="Genome Biol.">
        <title>Genome of Acanthamoeba castellanii highlights extensive lateral gene transfer and early evolution of tyrosine kinase signaling.</title>
        <authorList>
            <person name="Clarke M."/>
            <person name="Lohan A.J."/>
            <person name="Liu B."/>
            <person name="Lagkouvardos I."/>
            <person name="Roy S."/>
            <person name="Zafar N."/>
            <person name="Bertelli C."/>
            <person name="Schilde C."/>
            <person name="Kianianmomeni A."/>
            <person name="Burglin T.R."/>
            <person name="Frech C."/>
            <person name="Turcotte B."/>
            <person name="Kopec K.O."/>
            <person name="Synnott J.M."/>
            <person name="Choo C."/>
            <person name="Paponov I."/>
            <person name="Finkler A."/>
            <person name="Soon Heng Tan C."/>
            <person name="Hutchins A.P."/>
            <person name="Weinmeier T."/>
            <person name="Rattei T."/>
            <person name="Chu J.S."/>
            <person name="Gimenez G."/>
            <person name="Irimia M."/>
            <person name="Rigden D.J."/>
            <person name="Fitzpatrick D.A."/>
            <person name="Lorenzo-Morales J."/>
            <person name="Bateman A."/>
            <person name="Chiu C.H."/>
            <person name="Tang P."/>
            <person name="Hegemann P."/>
            <person name="Fromm H."/>
            <person name="Raoult D."/>
            <person name="Greub G."/>
            <person name="Miranda-Saavedra D."/>
            <person name="Chen N."/>
            <person name="Nash P."/>
            <person name="Ginger M.L."/>
            <person name="Horn M."/>
            <person name="Schaap P."/>
            <person name="Caler L."/>
            <person name="Loftus B."/>
        </authorList>
    </citation>
    <scope>NUCLEOTIDE SEQUENCE [LARGE SCALE GENOMIC DNA]</scope>
    <source>
        <strain evidence="8 9">Neff</strain>
    </source>
</reference>
<evidence type="ECO:0000256" key="3">
    <source>
        <dbReference type="ARBA" id="ARBA00037217"/>
    </source>
</evidence>
<dbReference type="OrthoDB" id="7777654at2759"/>
<dbReference type="GO" id="GO:0005085">
    <property type="term" value="F:guanyl-nucleotide exchange factor activity"/>
    <property type="evidence" value="ECO:0007669"/>
    <property type="project" value="UniProtKB-KW"/>
</dbReference>
<dbReference type="Gene3D" id="2.30.29.30">
    <property type="entry name" value="Pleckstrin-homology domain (PH domain)/Phosphotyrosine-binding domain (PTB)"/>
    <property type="match status" value="1"/>
</dbReference>
<dbReference type="InterPro" id="IPR002937">
    <property type="entry name" value="Amino_oxidase"/>
</dbReference>
<dbReference type="SMART" id="SM00233">
    <property type="entry name" value="PH"/>
    <property type="match status" value="1"/>
</dbReference>
<evidence type="ECO:0000256" key="5">
    <source>
        <dbReference type="ARBA" id="ARBA00040298"/>
    </source>
</evidence>
<name>L8GWS6_ACACF</name>
<dbReference type="SUPFAM" id="SSF50729">
    <property type="entry name" value="PH domain-like"/>
    <property type="match status" value="1"/>
</dbReference>
<dbReference type="STRING" id="1257118.L8GWS6"/>
<feature type="compositionally biased region" description="Polar residues" evidence="6">
    <location>
        <begin position="656"/>
        <end position="667"/>
    </location>
</feature>
<evidence type="ECO:0000256" key="2">
    <source>
        <dbReference type="ARBA" id="ARBA00006046"/>
    </source>
</evidence>
<proteinExistence type="inferred from homology"/>
<feature type="compositionally biased region" description="Basic residues" evidence="6">
    <location>
        <begin position="924"/>
        <end position="939"/>
    </location>
</feature>
<dbReference type="InterPro" id="IPR001849">
    <property type="entry name" value="PH_domain"/>
</dbReference>
<feature type="compositionally biased region" description="Low complexity" evidence="6">
    <location>
        <begin position="740"/>
        <end position="767"/>
    </location>
</feature>
<keyword evidence="9" id="KW-1185">Reference proteome</keyword>
<protein>
    <recommendedName>
        <fullName evidence="5">Pyridine nucleotide-disulfide oxidoreductase domain-containing protein 2</fullName>
    </recommendedName>
</protein>
<dbReference type="PANTHER" id="PTHR10668">
    <property type="entry name" value="PHYTOENE DEHYDROGENASE"/>
    <property type="match status" value="1"/>
</dbReference>
<dbReference type="Gene3D" id="1.20.900.10">
    <property type="entry name" value="Dbl homology (DH) domain"/>
    <property type="match status" value="1"/>
</dbReference>
<comment type="subcellular location">
    <subcellularLocation>
        <location evidence="1">Mitochondrion matrix</location>
    </subcellularLocation>
</comment>
<dbReference type="InterPro" id="IPR000219">
    <property type="entry name" value="DH_dom"/>
</dbReference>
<evidence type="ECO:0000256" key="6">
    <source>
        <dbReference type="SAM" id="MobiDB-lite"/>
    </source>
</evidence>
<dbReference type="GeneID" id="14918473"/>
<dbReference type="InterPro" id="IPR011993">
    <property type="entry name" value="PH-like_dom_sf"/>
</dbReference>
<dbReference type="SUPFAM" id="SSF48065">
    <property type="entry name" value="DBL homology domain (DH-domain)"/>
    <property type="match status" value="1"/>
</dbReference>
<feature type="compositionally biased region" description="Polar residues" evidence="6">
    <location>
        <begin position="1058"/>
        <end position="1072"/>
    </location>
</feature>
<evidence type="ECO:0000256" key="4">
    <source>
        <dbReference type="ARBA" id="ARBA00038825"/>
    </source>
</evidence>
<dbReference type="KEGG" id="acan:ACA1_061420"/>
<dbReference type="Pfam" id="PF01593">
    <property type="entry name" value="Amino_oxidase"/>
    <property type="match status" value="1"/>
</dbReference>
<comment type="function">
    <text evidence="3">Probable oxidoreductase that may play a role as regulator of mitochondrial function.</text>
</comment>
<feature type="region of interest" description="Disordered" evidence="6">
    <location>
        <begin position="637"/>
        <end position="803"/>
    </location>
</feature>
<evidence type="ECO:0000313" key="8">
    <source>
        <dbReference type="EMBL" id="ELR17402.1"/>
    </source>
</evidence>
<feature type="compositionally biased region" description="Polar residues" evidence="6">
    <location>
        <begin position="836"/>
        <end position="848"/>
    </location>
</feature>
<dbReference type="Gene3D" id="2.120.10.80">
    <property type="entry name" value="Kelch-type beta propeller"/>
    <property type="match status" value="2"/>
</dbReference>
<evidence type="ECO:0000313" key="9">
    <source>
        <dbReference type="Proteomes" id="UP000011083"/>
    </source>
</evidence>
<dbReference type="InterPro" id="IPR035899">
    <property type="entry name" value="DBL_dom_sf"/>
</dbReference>
<comment type="similarity">
    <text evidence="2">Belongs to the carotenoid/retinoid oxidoreductase family.</text>
</comment>
<dbReference type="CDD" id="cd00160">
    <property type="entry name" value="RhoGEF"/>
    <property type="match status" value="1"/>
</dbReference>
<evidence type="ECO:0000259" key="7">
    <source>
        <dbReference type="PROSITE" id="PS50010"/>
    </source>
</evidence>
<gene>
    <name evidence="8" type="ORF">ACA1_061420</name>
</gene>
<dbReference type="GO" id="GO:0035556">
    <property type="term" value="P:intracellular signal transduction"/>
    <property type="evidence" value="ECO:0007669"/>
    <property type="project" value="InterPro"/>
</dbReference>
<evidence type="ECO:0000256" key="1">
    <source>
        <dbReference type="ARBA" id="ARBA00004305"/>
    </source>
</evidence>
<dbReference type="InterPro" id="IPR036188">
    <property type="entry name" value="FAD/NAD-bd_sf"/>
</dbReference>
<dbReference type="PANTHER" id="PTHR10668:SF103">
    <property type="entry name" value="PYRIDINE NUCLEOTIDE-DISULFIDE OXIDOREDUCTASE DOMAIN-CONTAINING PROTEIN 2"/>
    <property type="match status" value="1"/>
</dbReference>
<feature type="compositionally biased region" description="Low complexity" evidence="6">
    <location>
        <begin position="1004"/>
        <end position="1041"/>
    </location>
</feature>
<feature type="non-terminal residue" evidence="8">
    <location>
        <position position="1"/>
    </location>
</feature>
<dbReference type="VEuPathDB" id="AmoebaDB:ACA1_061420"/>
<feature type="compositionally biased region" description="Low complexity" evidence="6">
    <location>
        <begin position="951"/>
        <end position="970"/>
    </location>
</feature>
<feature type="compositionally biased region" description="Low complexity" evidence="6">
    <location>
        <begin position="691"/>
        <end position="701"/>
    </location>
</feature>
<organism evidence="8 9">
    <name type="scientific">Acanthamoeba castellanii (strain ATCC 30010 / Neff)</name>
    <dbReference type="NCBI Taxonomy" id="1257118"/>
    <lineage>
        <taxon>Eukaryota</taxon>
        <taxon>Amoebozoa</taxon>
        <taxon>Discosea</taxon>
        <taxon>Longamoebia</taxon>
        <taxon>Centramoebida</taxon>
        <taxon>Acanthamoebidae</taxon>
        <taxon>Acanthamoeba</taxon>
    </lineage>
</organism>
<sequence length="1668" mass="179561">KAYAKPLKELAKAGRGVIDVHSVRSIFSDVETIHFFNSQLLADLSAASASGSPLGDIFLRMGTGLKLYTSYINNYGAALQELKKQQANATFRAWLEQTKAQNLEQLKRNDLSSLLVMPIQRIPRYILLLKDLHRSTDPVTDTEEHAKLGEAVQMISELAQYIDQSKRTSDNFLRLAEIQKKLHGLKEKLIQPHRRFIHEGKVVLTKQGVASTLERTLYLFNDILIIAKEEEKESRGGRMMQFKCLSSVSAITVEPEESSNGCSFRLTCHLTSLNASPQESKLIVTVASPSHVKEWIAKFDEAIGDTKHKWTLDLETKPLGDKRRLWLHGSAAARCGDMVYFFGGSTAARFRKCLWTLDLNELTWMRRKKTGKGPSPRRGHSATAIKHEGEDVIVLIGGIDGRAALGDVHLFQCSNFTWLQEKAKLANSAELGPRSGHSATLVEDCVYVLGGKDDGGVHYTEVSILDTRTWRWNTAATTTGEAPPGLCSHSATAVGRRIFVVGGRRSDGEASRRIYILNTEDMSWTAGPDFPALAGHKASAYGDDIFLVGGTSSPGNRNQHLLFVLRTESLAWEQVDVSGVEGFPDIEENYSLMLTEKKALLVHSSQPTHAVGSRQSQSVDSAISVLRLESTEKRIKLLSSPPATYGGGESGPSPRVATTTSADSITGASPRRKASLRNRRNTLGKRRGLESQSSYSSFYDDSASEGRSSVDFSADSDSASERDHIGSRRRHGSFCSDSEAPSPASSRAASPRVTIEAASSALASAESGTGGMRSSDAQTSEEENDWAGPAKQQPTTKRDNKWKRFTRSFSVGNMWKSQEISDGGGAAVEEDGEQSPALTPSSARNSAQMGAVPHEGSAKEELLALLNSPGALESKQNRSMSLSAGGLKTRAAMEKTTKSPSPRADGMAACRSVSEDAEPIRTAGKARKSFTISGRRKSRAALLPFDPPLSPSQSPDQSSSGSATPTGSPGLATGQSPRKYATLKSKHSPVVGATSAGNEDTTPRLSVRSRTRLGSSSSAASPRSPAIARGSDSESPPAASAAHDKEKTPQGKGASDSAKGSPTPKKQLSVAQRLSFKNLLHRGGDKKSRSRVMRRVLGSVSREQQVVRSGVVATARSVRSYTTAAAASATVSGRKWDAIVVGGGHNGLVTAAYLAKAGKKVAVLERRHVVGGAAVTEELLPGYKFSRASYLCSLFRPQIFKDLKLKEKYGVKLYQRNPSSFTPLLDGRYLLMGGGTMEETQRAIAQFSKADAEAYPEYEAMLDKLVRPTVATRRDSLDVDSVDVLDKLASLSRLGLRTAKLGKDIAPLYEIVTAPAAQILNKWFESEPLKSTLATDAIIGAMTSPQVPGSGYVLLHHVMGETDGIPGAWSYVEGGMGSISRAIASAAADEGVTIVTDAAVKSIIVSERGASGVELADGTKLESDLVISNATPEVTFHSLLSQESQARLPSSFRQQLKHYDYTSPVMKINIALNQIPNFTCLPNQAPGVAGPQHRCTIHLGAESMADIETAYQDALQGTPSRKPVIEMTIPSSLDPTLAPEGHHVASLFVQYAPYHIRGGTWDEKTKEEYADRVFSLIDQYAPGFKQSVIFKDILAPPDLERVFGLTGGNIFHGAMGLNQLFFMRPSSGFARYQTPIPGLYLCGSGAHPGGGVMGAAGKNCARAILNNA</sequence>
<feature type="domain" description="DH" evidence="7">
    <location>
        <begin position="1"/>
        <end position="165"/>
    </location>
</feature>
<dbReference type="InterPro" id="IPR015915">
    <property type="entry name" value="Kelch-typ_b-propeller"/>
</dbReference>
<feature type="region of interest" description="Disordered" evidence="6">
    <location>
        <begin position="816"/>
        <end position="1092"/>
    </location>
</feature>
<dbReference type="SUPFAM" id="SSF117281">
    <property type="entry name" value="Kelch motif"/>
    <property type="match status" value="1"/>
</dbReference>
<dbReference type="Pfam" id="PF00621">
    <property type="entry name" value="RhoGEF"/>
    <property type="match status" value="1"/>
</dbReference>
<dbReference type="SMART" id="SM00325">
    <property type="entry name" value="RhoGEF"/>
    <property type="match status" value="1"/>
</dbReference>
<accession>L8GWS6</accession>